<reference evidence="2 3" key="1">
    <citation type="submission" date="2024-05" db="EMBL/GenBank/DDBJ databases">
        <title>Genetic variation in Jamaican populations of the coffee berry borer (Hypothenemus hampei).</title>
        <authorList>
            <person name="Errbii M."/>
            <person name="Myrie A."/>
        </authorList>
    </citation>
    <scope>NUCLEOTIDE SEQUENCE [LARGE SCALE GENOMIC DNA]</scope>
    <source>
        <strain evidence="2">JA-Hopewell-2020-01-JO</strain>
        <tissue evidence="2">Whole body</tissue>
    </source>
</reference>
<dbReference type="Proteomes" id="UP001566132">
    <property type="component" value="Unassembled WGS sequence"/>
</dbReference>
<dbReference type="Pfam" id="PF16087">
    <property type="entry name" value="DUF4817"/>
    <property type="match status" value="1"/>
</dbReference>
<evidence type="ECO:0000313" key="3">
    <source>
        <dbReference type="Proteomes" id="UP001566132"/>
    </source>
</evidence>
<sequence length="98" mass="11658">MFSIREYHDMLLIYGKALQNFEEVRRIYGHRYPERQLSKSSKDFKILTAAVFEAREQILNLVDEDSTRSTYPEYCAPRGVSSWSVLRTLKKQLLYAYQ</sequence>
<evidence type="ECO:0000313" key="2">
    <source>
        <dbReference type="EMBL" id="KAL1509104.1"/>
    </source>
</evidence>
<dbReference type="EMBL" id="JBDJPC010000003">
    <property type="protein sequence ID" value="KAL1509104.1"/>
    <property type="molecule type" value="Genomic_DNA"/>
</dbReference>
<gene>
    <name evidence="2" type="ORF">ABEB36_003898</name>
</gene>
<evidence type="ECO:0000259" key="1">
    <source>
        <dbReference type="Pfam" id="PF16087"/>
    </source>
</evidence>
<protein>
    <recommendedName>
        <fullName evidence="1">DUF4817 domain-containing protein</fullName>
    </recommendedName>
</protein>
<feature type="domain" description="DUF4817" evidence="1">
    <location>
        <begin position="3"/>
        <end position="36"/>
    </location>
</feature>
<organism evidence="2 3">
    <name type="scientific">Hypothenemus hampei</name>
    <name type="common">Coffee berry borer</name>
    <dbReference type="NCBI Taxonomy" id="57062"/>
    <lineage>
        <taxon>Eukaryota</taxon>
        <taxon>Metazoa</taxon>
        <taxon>Ecdysozoa</taxon>
        <taxon>Arthropoda</taxon>
        <taxon>Hexapoda</taxon>
        <taxon>Insecta</taxon>
        <taxon>Pterygota</taxon>
        <taxon>Neoptera</taxon>
        <taxon>Endopterygota</taxon>
        <taxon>Coleoptera</taxon>
        <taxon>Polyphaga</taxon>
        <taxon>Cucujiformia</taxon>
        <taxon>Curculionidae</taxon>
        <taxon>Scolytinae</taxon>
        <taxon>Hypothenemus</taxon>
    </lineage>
</organism>
<comment type="caution">
    <text evidence="2">The sequence shown here is derived from an EMBL/GenBank/DDBJ whole genome shotgun (WGS) entry which is preliminary data.</text>
</comment>
<proteinExistence type="predicted"/>
<name>A0ABD1F1V1_HYPHA</name>
<keyword evidence="3" id="KW-1185">Reference proteome</keyword>
<accession>A0ABD1F1V1</accession>
<feature type="non-terminal residue" evidence="2">
    <location>
        <position position="98"/>
    </location>
</feature>
<dbReference type="AlphaFoldDB" id="A0ABD1F1V1"/>
<dbReference type="InterPro" id="IPR032135">
    <property type="entry name" value="DUF4817"/>
</dbReference>